<dbReference type="InterPro" id="IPR014031">
    <property type="entry name" value="Ketoacyl_synth_C"/>
</dbReference>
<dbReference type="InterPro" id="IPR016035">
    <property type="entry name" value="Acyl_Trfase/lysoPLipase"/>
</dbReference>
<keyword evidence="9" id="KW-0443">Lipid metabolism</keyword>
<keyword evidence="7" id="KW-0521">NADP</keyword>
<keyword evidence="6" id="KW-0276">Fatty acid metabolism</keyword>
<dbReference type="InterPro" id="IPR020806">
    <property type="entry name" value="PKS_PP-bd"/>
</dbReference>
<dbReference type="SUPFAM" id="SSF52151">
    <property type="entry name" value="FabD/lysophospholipase-like"/>
    <property type="match status" value="1"/>
</dbReference>
<dbReference type="Pfam" id="PF00109">
    <property type="entry name" value="ketoacyl-synt"/>
    <property type="match status" value="1"/>
</dbReference>
<dbReference type="InterPro" id="IPR020841">
    <property type="entry name" value="PKS_Beta-ketoAc_synthase_dom"/>
</dbReference>
<comment type="catalytic activity">
    <reaction evidence="11">
        <text>17-(4-hydroxyphenyl)heptadecanoyl-[(phenol)carboxyphthiodiolenone synthase] + 2 (S)-methylmalonyl-CoA + 3 malonyl-CoA + 5 NADPH + 10 H(+) = C35-(phenol)carboxyphthiodiolenone-[(phenol)carboxyphthiodiolenone synthase] + 5 CO2 + 5 NADP(+) + 5 CoA + 2 H2O</text>
        <dbReference type="Rhea" id="RHEA:57756"/>
        <dbReference type="Rhea" id="RHEA-COMP:14272"/>
        <dbReference type="Rhea" id="RHEA-COMP:14989"/>
        <dbReference type="ChEBI" id="CHEBI:15377"/>
        <dbReference type="ChEBI" id="CHEBI:15378"/>
        <dbReference type="ChEBI" id="CHEBI:16526"/>
        <dbReference type="ChEBI" id="CHEBI:57287"/>
        <dbReference type="ChEBI" id="CHEBI:57327"/>
        <dbReference type="ChEBI" id="CHEBI:57384"/>
        <dbReference type="ChEBI" id="CHEBI:57783"/>
        <dbReference type="ChEBI" id="CHEBI:58349"/>
        <dbReference type="ChEBI" id="CHEBI:133300"/>
        <dbReference type="ChEBI" id="CHEBI:142259"/>
        <dbReference type="EC" id="2.3.1.292"/>
    </reaction>
</comment>
<evidence type="ECO:0000256" key="10">
    <source>
        <dbReference type="ARBA" id="ARBA00023268"/>
    </source>
</evidence>
<evidence type="ECO:0000256" key="17">
    <source>
        <dbReference type="ARBA" id="ARBA00073623"/>
    </source>
</evidence>
<dbReference type="InterPro" id="IPR029058">
    <property type="entry name" value="AB_hydrolase_fold"/>
</dbReference>
<evidence type="ECO:0000256" key="1">
    <source>
        <dbReference type="ARBA" id="ARBA00001937"/>
    </source>
</evidence>
<evidence type="ECO:0000256" key="2">
    <source>
        <dbReference type="ARBA" id="ARBA00001957"/>
    </source>
</evidence>
<evidence type="ECO:0000256" key="14">
    <source>
        <dbReference type="ARBA" id="ARBA00052745"/>
    </source>
</evidence>
<dbReference type="FunFam" id="1.10.1200.10:FF:000005">
    <property type="entry name" value="Nonribosomal peptide synthetase 1"/>
    <property type="match status" value="1"/>
</dbReference>
<dbReference type="PROSITE" id="PS52004">
    <property type="entry name" value="KS3_2"/>
    <property type="match status" value="1"/>
</dbReference>
<name>A0A8A4TMD2_SULCO</name>
<dbReference type="Pfam" id="PF00698">
    <property type="entry name" value="Acyl_transf_1"/>
    <property type="match status" value="1"/>
</dbReference>
<reference evidence="23" key="1">
    <citation type="submission" date="2021-03" db="EMBL/GenBank/DDBJ databases">
        <title>Acanthopleuribacteraceae sp. M133.</title>
        <authorList>
            <person name="Wang G."/>
        </authorList>
    </citation>
    <scope>NUCLEOTIDE SEQUENCE</scope>
    <source>
        <strain evidence="23">M133</strain>
    </source>
</reference>
<evidence type="ECO:0000256" key="20">
    <source>
        <dbReference type="ARBA" id="ARBA00084020"/>
    </source>
</evidence>
<protein>
    <recommendedName>
        <fullName evidence="17">Phenolphthiocerol/phthiocerol polyketide synthase subunit E</fullName>
        <ecNumber evidence="16">2.3.1.292</ecNumber>
    </recommendedName>
    <alternativeName>
        <fullName evidence="19">(Phenol)carboxyphthiodiolenone synthase subunit E</fullName>
    </alternativeName>
    <alternativeName>
        <fullName evidence="20">Beta-ketoacyl-acyl-carrier-protein synthase I</fullName>
    </alternativeName>
    <alternativeName>
        <fullName evidence="18">Phthiocerol synthesis polyketide synthase type I PpsE</fullName>
    </alternativeName>
</protein>
<comment type="catalytic activity">
    <reaction evidence="12">
        <text>19-(4-hydroxyphenyl)nonadecanoyl-[(phenol)carboxyphthiodiolenone synthase] + 2 (S)-methylmalonyl-CoA + 3 malonyl-CoA + 5 NADPH + 10 H(+) = C37-(phenol)carboxyphthiodiolenone-[(phenol)carboxyphthiodiolenone synthase] + 5 CO2 + 5 NADP(+) + 5 CoA + 2 H2O</text>
        <dbReference type="Rhea" id="RHEA:57760"/>
        <dbReference type="Rhea" id="RHEA-COMP:14273"/>
        <dbReference type="Rhea" id="RHEA-COMP:14990"/>
        <dbReference type="ChEBI" id="CHEBI:15377"/>
        <dbReference type="ChEBI" id="CHEBI:15378"/>
        <dbReference type="ChEBI" id="CHEBI:16526"/>
        <dbReference type="ChEBI" id="CHEBI:57287"/>
        <dbReference type="ChEBI" id="CHEBI:57327"/>
        <dbReference type="ChEBI" id="CHEBI:57384"/>
        <dbReference type="ChEBI" id="CHEBI:57783"/>
        <dbReference type="ChEBI" id="CHEBI:58349"/>
        <dbReference type="ChEBI" id="CHEBI:133301"/>
        <dbReference type="ChEBI" id="CHEBI:142260"/>
        <dbReference type="EC" id="2.3.1.292"/>
    </reaction>
</comment>
<dbReference type="PANTHER" id="PTHR43775:SF37">
    <property type="entry name" value="SI:DKEY-61P9.11"/>
    <property type="match status" value="1"/>
</dbReference>
<dbReference type="GO" id="GO:0006633">
    <property type="term" value="P:fatty acid biosynthetic process"/>
    <property type="evidence" value="ECO:0007669"/>
    <property type="project" value="InterPro"/>
</dbReference>
<dbReference type="InterPro" id="IPR006162">
    <property type="entry name" value="Ppantetheine_attach_site"/>
</dbReference>
<dbReference type="Pfam" id="PF00550">
    <property type="entry name" value="PP-binding"/>
    <property type="match status" value="1"/>
</dbReference>
<evidence type="ECO:0000256" key="18">
    <source>
        <dbReference type="ARBA" id="ARBA00075053"/>
    </source>
</evidence>
<evidence type="ECO:0000256" key="7">
    <source>
        <dbReference type="ARBA" id="ARBA00022857"/>
    </source>
</evidence>
<evidence type="ECO:0000256" key="8">
    <source>
        <dbReference type="ARBA" id="ARBA00023002"/>
    </source>
</evidence>
<evidence type="ECO:0000256" key="11">
    <source>
        <dbReference type="ARBA" id="ARBA00050973"/>
    </source>
</evidence>
<evidence type="ECO:0000256" key="5">
    <source>
        <dbReference type="ARBA" id="ARBA00022679"/>
    </source>
</evidence>
<dbReference type="PROSITE" id="PS00606">
    <property type="entry name" value="KS3_1"/>
    <property type="match status" value="1"/>
</dbReference>
<dbReference type="Pfam" id="PF16197">
    <property type="entry name" value="KAsynt_C_assoc"/>
    <property type="match status" value="1"/>
</dbReference>
<dbReference type="RefSeq" id="WP_237379672.1">
    <property type="nucleotide sequence ID" value="NZ_CP071793.1"/>
</dbReference>
<organism evidence="23 24">
    <name type="scientific">Sulfidibacter corallicola</name>
    <dbReference type="NCBI Taxonomy" id="2818388"/>
    <lineage>
        <taxon>Bacteria</taxon>
        <taxon>Pseudomonadati</taxon>
        <taxon>Acidobacteriota</taxon>
        <taxon>Holophagae</taxon>
        <taxon>Acanthopleuribacterales</taxon>
        <taxon>Acanthopleuribacteraceae</taxon>
        <taxon>Sulfidibacter</taxon>
    </lineage>
</organism>
<dbReference type="InterPro" id="IPR001227">
    <property type="entry name" value="Ac_transferase_dom_sf"/>
</dbReference>
<evidence type="ECO:0000259" key="22">
    <source>
        <dbReference type="PROSITE" id="PS52004"/>
    </source>
</evidence>
<evidence type="ECO:0000313" key="23">
    <source>
        <dbReference type="EMBL" id="QTD50041.1"/>
    </source>
</evidence>
<dbReference type="InterPro" id="IPR014043">
    <property type="entry name" value="Acyl_transferase_dom"/>
</dbReference>
<keyword evidence="3" id="KW-0596">Phosphopantetheine</keyword>
<feature type="domain" description="Carrier" evidence="21">
    <location>
        <begin position="1417"/>
        <end position="1492"/>
    </location>
</feature>
<dbReference type="PROSITE" id="PS00012">
    <property type="entry name" value="PHOSPHOPANTETHEINE"/>
    <property type="match status" value="1"/>
</dbReference>
<dbReference type="GO" id="GO:0004315">
    <property type="term" value="F:3-oxoacyl-[acyl-carrier-protein] synthase activity"/>
    <property type="evidence" value="ECO:0007669"/>
    <property type="project" value="InterPro"/>
</dbReference>
<keyword evidence="24" id="KW-1185">Reference proteome</keyword>
<dbReference type="InterPro" id="IPR016039">
    <property type="entry name" value="Thiolase-like"/>
</dbReference>
<dbReference type="SUPFAM" id="SSF53901">
    <property type="entry name" value="Thiolase-like"/>
    <property type="match status" value="1"/>
</dbReference>
<evidence type="ECO:0000256" key="3">
    <source>
        <dbReference type="ARBA" id="ARBA00022450"/>
    </source>
</evidence>
<accession>A0A8A4TMD2</accession>
<comment type="catalytic activity">
    <reaction evidence="13">
        <text>docosanoyl-[(phenol)carboxyphthiodiolenone synthase] + 2 (S)-methylmalonyl-CoA + 3 malonyl-CoA + 5 NADPH + 10 H(+) = C34-carboxyphthiodiolenone-[(phenol)carboxyphthiodiolenone synthase] + 5 CO2 + 5 NADP(+) + 5 CoA + 2 H2O</text>
        <dbReference type="Rhea" id="RHEA:57752"/>
        <dbReference type="Rhea" id="RHEA-COMP:14987"/>
        <dbReference type="Rhea" id="RHEA-COMP:14988"/>
        <dbReference type="ChEBI" id="CHEBI:15377"/>
        <dbReference type="ChEBI" id="CHEBI:15378"/>
        <dbReference type="ChEBI" id="CHEBI:16526"/>
        <dbReference type="ChEBI" id="CHEBI:57287"/>
        <dbReference type="ChEBI" id="CHEBI:57327"/>
        <dbReference type="ChEBI" id="CHEBI:57384"/>
        <dbReference type="ChEBI" id="CHEBI:57783"/>
        <dbReference type="ChEBI" id="CHEBI:58349"/>
        <dbReference type="ChEBI" id="CHEBI:142237"/>
        <dbReference type="ChEBI" id="CHEBI:142238"/>
        <dbReference type="EC" id="2.3.1.292"/>
    </reaction>
</comment>
<dbReference type="InterPro" id="IPR057326">
    <property type="entry name" value="KR_dom"/>
</dbReference>
<dbReference type="InterPro" id="IPR014030">
    <property type="entry name" value="Ketoacyl_synth_N"/>
</dbReference>
<evidence type="ECO:0000256" key="9">
    <source>
        <dbReference type="ARBA" id="ARBA00023098"/>
    </source>
</evidence>
<dbReference type="Gene3D" id="3.30.70.3290">
    <property type="match status" value="1"/>
</dbReference>
<dbReference type="Gene3D" id="3.40.50.1820">
    <property type="entry name" value="alpha/beta hydrolase"/>
    <property type="match status" value="1"/>
</dbReference>
<dbReference type="SMART" id="SM00825">
    <property type="entry name" value="PKS_KS"/>
    <property type="match status" value="1"/>
</dbReference>
<dbReference type="InterPro" id="IPR049490">
    <property type="entry name" value="C883_1060-like_KR_N"/>
</dbReference>
<dbReference type="Pfam" id="PF08659">
    <property type="entry name" value="KR"/>
    <property type="match status" value="1"/>
</dbReference>
<dbReference type="Pfam" id="PF02801">
    <property type="entry name" value="Ketoacyl-synt_C"/>
    <property type="match status" value="1"/>
</dbReference>
<dbReference type="InterPro" id="IPR050091">
    <property type="entry name" value="PKS_NRPS_Biosynth_Enz"/>
</dbReference>
<evidence type="ECO:0000256" key="16">
    <source>
        <dbReference type="ARBA" id="ARBA00066974"/>
    </source>
</evidence>
<dbReference type="InterPro" id="IPR016036">
    <property type="entry name" value="Malonyl_transacylase_ACP-bd"/>
</dbReference>
<comment type="catalytic activity">
    <reaction evidence="14">
        <text>icosanoyl-[(phenol)carboxyphthiodiolenone synthase] + 2 (S)-methylmalonyl-CoA + 3 malonyl-CoA + 5 NADPH + 10 H(+) = C32-carboxyphthiodiolenone-[(phenol)carboxyphthiodiolenone synthase] + 5 CO2 + 5 NADP(+) + 5 CoA + 2 H2O</text>
        <dbReference type="Rhea" id="RHEA:57748"/>
        <dbReference type="Rhea" id="RHEA-COMP:14985"/>
        <dbReference type="Rhea" id="RHEA-COMP:14986"/>
        <dbReference type="ChEBI" id="CHEBI:15377"/>
        <dbReference type="ChEBI" id="CHEBI:15378"/>
        <dbReference type="ChEBI" id="CHEBI:16526"/>
        <dbReference type="ChEBI" id="CHEBI:57287"/>
        <dbReference type="ChEBI" id="CHEBI:57327"/>
        <dbReference type="ChEBI" id="CHEBI:57384"/>
        <dbReference type="ChEBI" id="CHEBI:57783"/>
        <dbReference type="ChEBI" id="CHEBI:58349"/>
        <dbReference type="ChEBI" id="CHEBI:87848"/>
        <dbReference type="ChEBI" id="CHEBI:142236"/>
        <dbReference type="EC" id="2.3.1.292"/>
    </reaction>
</comment>
<evidence type="ECO:0000256" key="6">
    <source>
        <dbReference type="ARBA" id="ARBA00022832"/>
    </source>
</evidence>
<dbReference type="Proteomes" id="UP000663929">
    <property type="component" value="Chromosome"/>
</dbReference>
<dbReference type="InterPro" id="IPR036291">
    <property type="entry name" value="NAD(P)-bd_dom_sf"/>
</dbReference>
<evidence type="ECO:0000313" key="24">
    <source>
        <dbReference type="Proteomes" id="UP000663929"/>
    </source>
</evidence>
<dbReference type="PROSITE" id="PS50075">
    <property type="entry name" value="CARRIER"/>
    <property type="match status" value="1"/>
</dbReference>
<dbReference type="CDD" id="cd00833">
    <property type="entry name" value="PKS"/>
    <property type="match status" value="1"/>
</dbReference>
<evidence type="ECO:0000256" key="4">
    <source>
        <dbReference type="ARBA" id="ARBA00022553"/>
    </source>
</evidence>
<dbReference type="SMART" id="SM00823">
    <property type="entry name" value="PKS_PP"/>
    <property type="match status" value="1"/>
</dbReference>
<dbReference type="SMART" id="SM00827">
    <property type="entry name" value="PKS_AT"/>
    <property type="match status" value="1"/>
</dbReference>
<dbReference type="GO" id="GO:0034081">
    <property type="term" value="C:polyketide synthase complex"/>
    <property type="evidence" value="ECO:0007669"/>
    <property type="project" value="UniProtKB-ARBA"/>
</dbReference>
<dbReference type="KEGG" id="scor:J3U87_31035"/>
<keyword evidence="4" id="KW-0597">Phosphoprotein</keyword>
<evidence type="ECO:0000259" key="21">
    <source>
        <dbReference type="PROSITE" id="PS50075"/>
    </source>
</evidence>
<evidence type="ECO:0000256" key="12">
    <source>
        <dbReference type="ARBA" id="ARBA00051971"/>
    </source>
</evidence>
<keyword evidence="10" id="KW-0511">Multifunctional enzyme</keyword>
<dbReference type="SMART" id="SM00822">
    <property type="entry name" value="PKS_KR"/>
    <property type="match status" value="1"/>
</dbReference>
<evidence type="ECO:0000256" key="13">
    <source>
        <dbReference type="ARBA" id="ARBA00052119"/>
    </source>
</evidence>
<dbReference type="FunFam" id="3.40.47.10:FF:000042">
    <property type="entry name" value="Polyketide synthase Pks13"/>
    <property type="match status" value="1"/>
</dbReference>
<proteinExistence type="predicted"/>
<dbReference type="InterPro" id="IPR013968">
    <property type="entry name" value="PKS_KR"/>
</dbReference>
<dbReference type="GO" id="GO:0016491">
    <property type="term" value="F:oxidoreductase activity"/>
    <property type="evidence" value="ECO:0007669"/>
    <property type="project" value="UniProtKB-KW"/>
</dbReference>
<dbReference type="InterPro" id="IPR018201">
    <property type="entry name" value="Ketoacyl_synth_AS"/>
</dbReference>
<dbReference type="InterPro" id="IPR009081">
    <property type="entry name" value="PP-bd_ACP"/>
</dbReference>
<keyword evidence="8" id="KW-0560">Oxidoreductase</keyword>
<comment type="function">
    <text evidence="15">Part of the PpsABCDE complex involved in the biosynthesis of the lipid core common to phthiocerols and phenolphthiocerols by successive additions of malonyl-CoA or methylmalonyl-CoA extender units. PpsA can accept as substrate the activated forms of either icosanoyl (C20), docosanoyl (C22) or lignoceroyl (C24) groups from FadD26, or a (4-hydroxyphenyl)-C17 or (4-hydroxyphenyl)-C19 fatty acyl from FadD29. PpsA initiates the biosynthesis and extends its substrate using a malonyl-CoA extender unit. The PpsB and PpsC proteins add the second and third malonyl-CoA extender units. PpsD adds an (R)-methylmalonyl unit and PpsE adds a second (R)-methylmalonyl unit. The incorporation of the methylmalonyl units results in formation of two branched methyl groups in the elongated product.</text>
</comment>
<dbReference type="Gene3D" id="3.40.366.10">
    <property type="entry name" value="Malonyl-Coenzyme A Acyl Carrier Protein, domain 2"/>
    <property type="match status" value="1"/>
</dbReference>
<dbReference type="PANTHER" id="PTHR43775">
    <property type="entry name" value="FATTY ACID SYNTHASE"/>
    <property type="match status" value="1"/>
</dbReference>
<comment type="cofactor">
    <cofactor evidence="1">
        <name>NADP(+)</name>
        <dbReference type="ChEBI" id="CHEBI:58349"/>
    </cofactor>
</comment>
<dbReference type="InterPro" id="IPR032821">
    <property type="entry name" value="PKS_assoc"/>
</dbReference>
<evidence type="ECO:0000256" key="15">
    <source>
        <dbReference type="ARBA" id="ARBA00058455"/>
    </source>
</evidence>
<sequence length="1529" mass="166517">MTDTAPHHHAIAIVGMAGEFPASPDLTTYWENLTQGRHCLTTLDDEALRRDGIDSAAIQNPNYVKCKGMLDRPEWFDAAFFDMPPREAALMDPQHRRFLEVCHRTLEQAGYDPDRYDGLIGVYAGLSFNSYLQSNLLQNPEALQAQDIMQTLIGNDKDFVATHIAYKLNLKGPALTVQTACSTSLSAVHIAIQSLLDYQCDMALAGGVSIKFPNRSGYFYREGGILSRDGHCRAFDEAATGTTIGDGAGAVLLKRLEDALRDGDTLHAIIKGSAMNNDGRDKIGFTAPSIEGQTNVIAMAQAIAGVSPETVSYVEAHGTGTKLGDPIEMEALTRAFRMGTEARGRCAVGSVKTNIGHLDAAAGIAGLLKTVLMLKHRTLVPSLHFQEINPQIPLAESPFEIQTRCEAWSAGSTPRRAGVSSFGIGGTNVHLVLEEAPEPKPVQEANGPWLLPLSAKTASALASSATALANHLRALPHLNLGDVAHTLRVGRQPLAHRAVAVAADRDHLLARLDRIGSGSSAALRTSESAPAPIFLFPGQGTQFANMARGLYRDRPLFRDILDHCATRMRDELGRDLRDLWFSDESNPAINQTLYAQPLLFTTCYAAARLLMDEGLTPAAMLGHSIGEYVAACLADVFSLEDGIRLVCRRARLMQDAPTGAMLALQLPESQVQDLLGDGLDLAAVNGPESCVVSGPAPEITDLAGRLEREGLAFRRLHTSHAFHGRSMAPAAEQLASFLEDFPLQAPRIPLIANPTGTWLTAEEAVSPRYWAHQLRSTVRFAEGIATVSDLDDGVFVEVGPGRTLTELVRTQSDRPSLRTMAHAKGRQDDALLWQRAWGELWLHGATLPPSPSAKRIPLPTYPFERKQFYVAPNPGAKSGIESPGELAADAPSCLIPRFEEVVPTAPAPIDGTQTWLIFEERESDSPNAFQLLLEQRGARTITIHPGPTFESHETGFRLDPRQEDHFALLFQHMTRRGWQPQRVLFDWTPHIGSNAGGAGRLTGENVMRALINVGRALASEPRTEPIRMAVITRGGTAFGDEPVIPQRALVQGTALVLPQEIDRVHTTTFDIGTHTELDATTAALVLDVVEDEGHGGILAARHGRLWQTGYHEVAHPSEQGAADAFEKRGTYLITGGLGHMGLVLAEYLAETYDANLVLMTRREIDAQGRPVGDVDPALDRRIERIRSTTPGRVLLLQADLTNAHQTAAALATVECTFGHVNGVFHAAGFTGPASFCAIRDMHDAHIDAHLGPKTTGTALLAAWIRRARPRFCAVMSSLAAHLGGQGFAAYAAANRYLEAMVQRENQWHAANPAPTTETADSRTTRWLSFAWDRWRYDESPSSGMQGAAAAIRPETGLAILTDLARLPPGIDRLVVACGDFEKRLERWVTDRDEDLLEAPAPPSTRHPRPDLDQPFVPAQTERQRAIAAVWAELLGIEEVGIDDSFLELGGHSLLAMQMINRLREKHHIEFTVQDLLEAQTVRLLAEKRRDMEIAPDDLDTIHRLLAEIEGMDPMAPTDAQTLPALEVPS</sequence>
<dbReference type="EC" id="2.3.1.292" evidence="16"/>
<dbReference type="SUPFAM" id="SSF47336">
    <property type="entry name" value="ACP-like"/>
    <property type="match status" value="1"/>
</dbReference>
<keyword evidence="5" id="KW-0808">Transferase</keyword>
<dbReference type="Gene3D" id="3.40.47.10">
    <property type="match status" value="1"/>
</dbReference>
<dbReference type="EMBL" id="CP071793">
    <property type="protein sequence ID" value="QTD50041.1"/>
    <property type="molecule type" value="Genomic_DNA"/>
</dbReference>
<dbReference type="InterPro" id="IPR036736">
    <property type="entry name" value="ACP-like_sf"/>
</dbReference>
<dbReference type="SUPFAM" id="SSF55048">
    <property type="entry name" value="Probable ACP-binding domain of malonyl-CoA ACP transacylase"/>
    <property type="match status" value="1"/>
</dbReference>
<dbReference type="SUPFAM" id="SSF51735">
    <property type="entry name" value="NAD(P)-binding Rossmann-fold domains"/>
    <property type="match status" value="2"/>
</dbReference>
<gene>
    <name evidence="23" type="ORF">J3U87_31035</name>
</gene>
<comment type="cofactor">
    <cofactor evidence="2">
        <name>pantetheine 4'-phosphate</name>
        <dbReference type="ChEBI" id="CHEBI:47942"/>
    </cofactor>
</comment>
<dbReference type="Gene3D" id="3.40.50.720">
    <property type="entry name" value="NAD(P)-binding Rossmann-like Domain"/>
    <property type="match status" value="1"/>
</dbReference>
<evidence type="ECO:0000256" key="19">
    <source>
        <dbReference type="ARBA" id="ARBA00078169"/>
    </source>
</evidence>
<feature type="domain" description="Ketosynthase family 3 (KS3)" evidence="22">
    <location>
        <begin position="8"/>
        <end position="435"/>
    </location>
</feature>
<dbReference type="GO" id="GO:0004312">
    <property type="term" value="F:fatty acid synthase activity"/>
    <property type="evidence" value="ECO:0007669"/>
    <property type="project" value="TreeGrafter"/>
</dbReference>
<dbReference type="Pfam" id="PF21394">
    <property type="entry name" value="Beta-ketacyl_N"/>
    <property type="match status" value="1"/>
</dbReference>
<dbReference type="GO" id="GO:0031177">
    <property type="term" value="F:phosphopantetheine binding"/>
    <property type="evidence" value="ECO:0007669"/>
    <property type="project" value="InterPro"/>
</dbReference>